<dbReference type="Proteomes" id="UP000011115">
    <property type="component" value="Unassembled WGS sequence"/>
</dbReference>
<dbReference type="HOGENOM" id="CLU_2053822_0_0_1"/>
<feature type="region of interest" description="Disordered" evidence="1">
    <location>
        <begin position="1"/>
        <end position="24"/>
    </location>
</feature>
<accession>M1AME1</accession>
<organism evidence="2 3">
    <name type="scientific">Solanum tuberosum</name>
    <name type="common">Potato</name>
    <dbReference type="NCBI Taxonomy" id="4113"/>
    <lineage>
        <taxon>Eukaryota</taxon>
        <taxon>Viridiplantae</taxon>
        <taxon>Streptophyta</taxon>
        <taxon>Embryophyta</taxon>
        <taxon>Tracheophyta</taxon>
        <taxon>Spermatophyta</taxon>
        <taxon>Magnoliopsida</taxon>
        <taxon>eudicotyledons</taxon>
        <taxon>Gunneridae</taxon>
        <taxon>Pentapetalae</taxon>
        <taxon>asterids</taxon>
        <taxon>lamiids</taxon>
        <taxon>Solanales</taxon>
        <taxon>Solanaceae</taxon>
        <taxon>Solanoideae</taxon>
        <taxon>Solaneae</taxon>
        <taxon>Solanum</taxon>
    </lineage>
</organism>
<proteinExistence type="predicted"/>
<reference evidence="3" key="1">
    <citation type="journal article" date="2011" name="Nature">
        <title>Genome sequence and analysis of the tuber crop potato.</title>
        <authorList>
            <consortium name="The Potato Genome Sequencing Consortium"/>
        </authorList>
    </citation>
    <scope>NUCLEOTIDE SEQUENCE [LARGE SCALE GENOMIC DNA]</scope>
    <source>
        <strain evidence="3">cv. DM1-3 516 R44</strain>
    </source>
</reference>
<dbReference type="EnsemblPlants" id="PGSC0003DMT400025938">
    <property type="protein sequence ID" value="PGSC0003DMT400025938"/>
    <property type="gene ID" value="PGSC0003DMG400010019"/>
</dbReference>
<sequence length="120" mass="13404">MEVDHEDNGTDIEAQRSSPLSMNGTELSNSSLIIMRRLAFIFLSIYKFIEAGASIASSLSPVSSSSSTSNTTFYTPHTSLNLEHGVCISSQPFNFICFRSIDSIFYIFKLDLINYIILYL</sequence>
<feature type="compositionally biased region" description="Polar residues" evidence="1">
    <location>
        <begin position="15"/>
        <end position="24"/>
    </location>
</feature>
<reference evidence="2" key="2">
    <citation type="submission" date="2015-06" db="UniProtKB">
        <authorList>
            <consortium name="EnsemblPlants"/>
        </authorList>
    </citation>
    <scope>IDENTIFICATION</scope>
    <source>
        <strain evidence="2">DM1-3 516 R44</strain>
    </source>
</reference>
<name>M1AME1_SOLTU</name>
<evidence type="ECO:0000313" key="3">
    <source>
        <dbReference type="Proteomes" id="UP000011115"/>
    </source>
</evidence>
<dbReference type="AlphaFoldDB" id="M1AME1"/>
<gene>
    <name evidence="2" type="primary">LOC107060264</name>
</gene>
<keyword evidence="3" id="KW-1185">Reference proteome</keyword>
<protein>
    <submittedName>
        <fullName evidence="2">Autoinhibited calcium ATPase</fullName>
    </submittedName>
</protein>
<evidence type="ECO:0000313" key="2">
    <source>
        <dbReference type="EnsemblPlants" id="PGSC0003DMT400025938"/>
    </source>
</evidence>
<dbReference type="Gramene" id="PGSC0003DMT400025938">
    <property type="protein sequence ID" value="PGSC0003DMT400025938"/>
    <property type="gene ID" value="PGSC0003DMG400010019"/>
</dbReference>
<evidence type="ECO:0000256" key="1">
    <source>
        <dbReference type="SAM" id="MobiDB-lite"/>
    </source>
</evidence>